<dbReference type="PROSITE" id="PS50110">
    <property type="entry name" value="RESPONSE_REGULATORY"/>
    <property type="match status" value="1"/>
</dbReference>
<name>A0A1I4BSV4_9PROT</name>
<feature type="region of interest" description="Disordered" evidence="3">
    <location>
        <begin position="202"/>
        <end position="226"/>
    </location>
</feature>
<dbReference type="PANTHER" id="PTHR44591:SF3">
    <property type="entry name" value="RESPONSE REGULATORY DOMAIN-CONTAINING PROTEIN"/>
    <property type="match status" value="1"/>
</dbReference>
<dbReference type="AlphaFoldDB" id="A0A1I4BSV4"/>
<dbReference type="Gene3D" id="3.40.50.2300">
    <property type="match status" value="1"/>
</dbReference>
<evidence type="ECO:0000313" key="5">
    <source>
        <dbReference type="EMBL" id="SFK71882.1"/>
    </source>
</evidence>
<dbReference type="GO" id="GO:0000160">
    <property type="term" value="P:phosphorelay signal transduction system"/>
    <property type="evidence" value="ECO:0007669"/>
    <property type="project" value="InterPro"/>
</dbReference>
<dbReference type="InterPro" id="IPR036890">
    <property type="entry name" value="HATPase_C_sf"/>
</dbReference>
<accession>A0A1I4BSV4</accession>
<feature type="domain" description="Response regulatory" evidence="4">
    <location>
        <begin position="35"/>
        <end position="153"/>
    </location>
</feature>
<evidence type="ECO:0000259" key="4">
    <source>
        <dbReference type="PROSITE" id="PS50110"/>
    </source>
</evidence>
<evidence type="ECO:0000313" key="6">
    <source>
        <dbReference type="Proteomes" id="UP000199473"/>
    </source>
</evidence>
<protein>
    <submittedName>
        <fullName evidence="5">Response regulator receiver domain-containing protein</fullName>
    </submittedName>
</protein>
<gene>
    <name evidence="5" type="ORF">SAMN02745775_106107</name>
</gene>
<dbReference type="SMART" id="SM00448">
    <property type="entry name" value="REC"/>
    <property type="match status" value="1"/>
</dbReference>
<dbReference type="SUPFAM" id="SSF52172">
    <property type="entry name" value="CheY-like"/>
    <property type="match status" value="1"/>
</dbReference>
<organism evidence="5 6">
    <name type="scientific">Falsiroseomonas stagni DSM 19981</name>
    <dbReference type="NCBI Taxonomy" id="1123062"/>
    <lineage>
        <taxon>Bacteria</taxon>
        <taxon>Pseudomonadati</taxon>
        <taxon>Pseudomonadota</taxon>
        <taxon>Alphaproteobacteria</taxon>
        <taxon>Acetobacterales</taxon>
        <taxon>Roseomonadaceae</taxon>
        <taxon>Falsiroseomonas</taxon>
    </lineage>
</organism>
<dbReference type="InterPro" id="IPR011006">
    <property type="entry name" value="CheY-like_superfamily"/>
</dbReference>
<dbReference type="Proteomes" id="UP000199473">
    <property type="component" value="Unassembled WGS sequence"/>
</dbReference>
<reference evidence="5 6" key="1">
    <citation type="submission" date="2016-10" db="EMBL/GenBank/DDBJ databases">
        <authorList>
            <person name="de Groot N.N."/>
        </authorList>
    </citation>
    <scope>NUCLEOTIDE SEQUENCE [LARGE SCALE GENOMIC DNA]</scope>
    <source>
        <strain evidence="5 6">DSM 19981</strain>
    </source>
</reference>
<evidence type="ECO:0000256" key="3">
    <source>
        <dbReference type="SAM" id="MobiDB-lite"/>
    </source>
</evidence>
<dbReference type="EMBL" id="FOSQ01000006">
    <property type="protein sequence ID" value="SFK71882.1"/>
    <property type="molecule type" value="Genomic_DNA"/>
</dbReference>
<dbReference type="PANTHER" id="PTHR44591">
    <property type="entry name" value="STRESS RESPONSE REGULATOR PROTEIN 1"/>
    <property type="match status" value="1"/>
</dbReference>
<feature type="compositionally biased region" description="Basic and acidic residues" evidence="3">
    <location>
        <begin position="209"/>
        <end position="226"/>
    </location>
</feature>
<keyword evidence="6" id="KW-1185">Reference proteome</keyword>
<dbReference type="Pfam" id="PF00072">
    <property type="entry name" value="Response_reg"/>
    <property type="match status" value="1"/>
</dbReference>
<sequence>MTMPMGPSSALGQQDFAPGVSLRFHFPMPAREALSVLVVDDEAEVLEELTVALGRRGLSVLSAGSARMALSILASRPDVGALVTDIRMPGMDGIALAEAALAGRRDAEALEVLLVTGYASVAQGLAATRIGAFGVLRKPMRGADLAQLVSEALASAAQRRGADQPHQPPQPRSLPAAPLTASMTGLPLVHLSAPEPFPALPLAAARPCHPSERRATPRPPVDSRMDDRLADGLAEDLADARALEDGREAPRRDPVSAHALMGAVAAQLRSLGATCSRRITLQPDADPAFYIDSARLLRVIDLLGRRALGSQPGTATLSLDAGAGQARLDLLLRPDAAEPEPRPERGLPVAVARRLVAALGGRLDAWTIPTGGLRARLLLHAE</sequence>
<evidence type="ECO:0000256" key="1">
    <source>
        <dbReference type="ARBA" id="ARBA00022553"/>
    </source>
</evidence>
<dbReference type="InterPro" id="IPR050595">
    <property type="entry name" value="Bact_response_regulator"/>
</dbReference>
<keyword evidence="1 2" id="KW-0597">Phosphoprotein</keyword>
<feature type="modified residue" description="4-aspartylphosphate" evidence="2">
    <location>
        <position position="85"/>
    </location>
</feature>
<dbReference type="InterPro" id="IPR001789">
    <property type="entry name" value="Sig_transdc_resp-reg_receiver"/>
</dbReference>
<evidence type="ECO:0000256" key="2">
    <source>
        <dbReference type="PROSITE-ProRule" id="PRU00169"/>
    </source>
</evidence>
<dbReference type="OrthoDB" id="9782655at2"/>
<dbReference type="SUPFAM" id="SSF55874">
    <property type="entry name" value="ATPase domain of HSP90 chaperone/DNA topoisomerase II/histidine kinase"/>
    <property type="match status" value="1"/>
</dbReference>
<feature type="region of interest" description="Disordered" evidence="3">
    <location>
        <begin position="156"/>
        <end position="178"/>
    </location>
</feature>
<proteinExistence type="predicted"/>
<dbReference type="STRING" id="1123062.SAMN02745775_106107"/>